<dbReference type="Pfam" id="PF00176">
    <property type="entry name" value="SNF2-rel_dom"/>
    <property type="match status" value="1"/>
</dbReference>
<dbReference type="GO" id="GO:0004386">
    <property type="term" value="F:helicase activity"/>
    <property type="evidence" value="ECO:0007669"/>
    <property type="project" value="UniProtKB-KW"/>
</dbReference>
<dbReference type="Proteomes" id="UP000219522">
    <property type="component" value="Unassembled WGS sequence"/>
</dbReference>
<dbReference type="InterPro" id="IPR049730">
    <property type="entry name" value="SNF2/RAD54-like_C"/>
</dbReference>
<dbReference type="InterPro" id="IPR000330">
    <property type="entry name" value="SNF2_N"/>
</dbReference>
<keyword evidence="2" id="KW-0863">Zinc-finger</keyword>
<dbReference type="InterPro" id="IPR027417">
    <property type="entry name" value="P-loop_NTPase"/>
</dbReference>
<dbReference type="InterPro" id="IPR014001">
    <property type="entry name" value="Helicase_ATP-bd"/>
</dbReference>
<dbReference type="InterPro" id="IPR001650">
    <property type="entry name" value="Helicase_C-like"/>
</dbReference>
<dbReference type="GO" id="GO:0005524">
    <property type="term" value="F:ATP binding"/>
    <property type="evidence" value="ECO:0007669"/>
    <property type="project" value="InterPro"/>
</dbReference>
<dbReference type="PROSITE" id="PS50966">
    <property type="entry name" value="ZF_SWIM"/>
    <property type="match status" value="1"/>
</dbReference>
<dbReference type="InterPro" id="IPR007527">
    <property type="entry name" value="Znf_SWIM"/>
</dbReference>
<dbReference type="Pfam" id="PF04434">
    <property type="entry name" value="SWIM"/>
    <property type="match status" value="1"/>
</dbReference>
<keyword evidence="6" id="KW-0347">Helicase</keyword>
<dbReference type="Gene3D" id="3.40.50.10810">
    <property type="entry name" value="Tandem AAA-ATPase domain"/>
    <property type="match status" value="1"/>
</dbReference>
<dbReference type="SUPFAM" id="SSF52540">
    <property type="entry name" value="P-loop containing nucleoside triphosphate hydrolases"/>
    <property type="match status" value="2"/>
</dbReference>
<dbReference type="PANTHER" id="PTHR10799">
    <property type="entry name" value="SNF2/RAD54 HELICASE FAMILY"/>
    <property type="match status" value="1"/>
</dbReference>
<organism evidence="6 7">
    <name type="scientific">Caballeronia arationis</name>
    <dbReference type="NCBI Taxonomy" id="1777142"/>
    <lineage>
        <taxon>Bacteria</taxon>
        <taxon>Pseudomonadati</taxon>
        <taxon>Pseudomonadota</taxon>
        <taxon>Betaproteobacteria</taxon>
        <taxon>Burkholderiales</taxon>
        <taxon>Burkholderiaceae</taxon>
        <taxon>Caballeronia</taxon>
    </lineage>
</organism>
<keyword evidence="2" id="KW-0862">Zinc</keyword>
<dbReference type="SMART" id="SM00490">
    <property type="entry name" value="HELICc"/>
    <property type="match status" value="1"/>
</dbReference>
<keyword evidence="2" id="KW-0479">Metal-binding</keyword>
<dbReference type="CDD" id="cd18793">
    <property type="entry name" value="SF2_C_SNF"/>
    <property type="match status" value="1"/>
</dbReference>
<evidence type="ECO:0000256" key="1">
    <source>
        <dbReference type="ARBA" id="ARBA00022801"/>
    </source>
</evidence>
<name>A0A7Z7N3U3_9BURK</name>
<dbReference type="GO" id="GO:0016787">
    <property type="term" value="F:hydrolase activity"/>
    <property type="evidence" value="ECO:0007669"/>
    <property type="project" value="UniProtKB-KW"/>
</dbReference>
<dbReference type="CDD" id="cd18012">
    <property type="entry name" value="DEXQc_arch_SWI2_SNF2"/>
    <property type="match status" value="1"/>
</dbReference>
<accession>A0A7Z7N3U3</accession>
<keyword evidence="6" id="KW-0067">ATP-binding</keyword>
<reference evidence="6 7" key="1">
    <citation type="submission" date="2017-09" db="EMBL/GenBank/DDBJ databases">
        <authorList>
            <person name="Varghese N."/>
            <person name="Submissions S."/>
        </authorList>
    </citation>
    <scope>NUCLEOTIDE SEQUENCE [LARGE SCALE GENOMIC DNA]</scope>
    <source>
        <strain evidence="6 7">OK806</strain>
    </source>
</reference>
<dbReference type="PROSITE" id="PS51192">
    <property type="entry name" value="HELICASE_ATP_BIND_1"/>
    <property type="match status" value="1"/>
</dbReference>
<dbReference type="Pfam" id="PF00271">
    <property type="entry name" value="Helicase_C"/>
    <property type="match status" value="1"/>
</dbReference>
<evidence type="ECO:0000256" key="2">
    <source>
        <dbReference type="PROSITE-ProRule" id="PRU00325"/>
    </source>
</evidence>
<feature type="domain" description="Helicase ATP-binding" evidence="4">
    <location>
        <begin position="664"/>
        <end position="824"/>
    </location>
</feature>
<dbReference type="SMART" id="SM00487">
    <property type="entry name" value="DEXDc"/>
    <property type="match status" value="1"/>
</dbReference>
<dbReference type="Gene3D" id="3.40.50.300">
    <property type="entry name" value="P-loop containing nucleotide triphosphate hydrolases"/>
    <property type="match status" value="1"/>
</dbReference>
<dbReference type="GO" id="GO:0008270">
    <property type="term" value="F:zinc ion binding"/>
    <property type="evidence" value="ECO:0007669"/>
    <property type="project" value="UniProtKB-KW"/>
</dbReference>
<dbReference type="PROSITE" id="PS51194">
    <property type="entry name" value="HELICASE_CTER"/>
    <property type="match status" value="1"/>
</dbReference>
<evidence type="ECO:0000259" key="3">
    <source>
        <dbReference type="PROSITE" id="PS50966"/>
    </source>
</evidence>
<evidence type="ECO:0000259" key="5">
    <source>
        <dbReference type="PROSITE" id="PS51194"/>
    </source>
</evidence>
<protein>
    <submittedName>
        <fullName evidence="6">Superfamily II DNA or RNA helicase, SNF2 family</fullName>
    </submittedName>
</protein>
<keyword evidence="7" id="KW-1185">Reference proteome</keyword>
<feature type="domain" description="SWIM-type" evidence="3">
    <location>
        <begin position="57"/>
        <end position="95"/>
    </location>
</feature>
<feature type="domain" description="Helicase C-terminal" evidence="5">
    <location>
        <begin position="949"/>
        <end position="1109"/>
    </location>
</feature>
<dbReference type="InterPro" id="IPR038718">
    <property type="entry name" value="SNF2-like_sf"/>
</dbReference>
<keyword evidence="1" id="KW-0378">Hydrolase</keyword>
<evidence type="ECO:0000259" key="4">
    <source>
        <dbReference type="PROSITE" id="PS51192"/>
    </source>
</evidence>
<comment type="caution">
    <text evidence="6">The sequence shown here is derived from an EMBL/GenBank/DDBJ whole genome shotgun (WGS) entry which is preliminary data.</text>
</comment>
<sequence>MNDTTTPISYDRSQITHWLDARTVAKAVGYVGAVSGMRWQGGGCLTARVQGTQRAPYAVNLVFIRSRSGIELHDACTCPVGYRCKHVGAVLLANLQSTSDVQPDPAQPGGMRPELAEWLKLFRAHIGSTRRTTAASSESKSQAAYALVYLLAAADDASHPDLKIFKVRLAVDGSIRDVERWNATQAALANPAKFVTDDDLTILRALAPSRLANDVMGRFYLSGPDGAAIVSKLLATGRLLTRLEKSAAGQVEAGAAMREGAPRPGRIDWMPETSNRLRPVLRAEPDAAAILPTDPPWYLDAQTGEAGVIEAPMPARQLADYLRMPPISLAEAPLVAEALRECASALPQPLPLPPLRDSGEIRVIDTAPEPVLTLDTLPVHVARFGKYDHRATSLDFAMVGFDYDGLTVDAESATTQLQRRGDELVEVRRRADAENERLQQLADAGLQKLSLQNVYGPKPFPVGLRVLNDPKAWERFVADVLPVLRRDGWRVKMTRDFTFNVIEIDDIDGSAHSSGDGWFDVEMGITAGERKLRLEPLLADLFRRDRRWLTGMLDSIADDEGVELRTDSGERLRLLASRLKPVVRVLIDLFSGMREGETLRIPALDAGRLAALDDTHRWQFRGDTAVIELARRLQGANGPRERAPPAGLNAELRAYQREGLAWMQFLREHGLSGVLADDMGLGKTVQTLAHILAEKEAGRLDRPALIVLPTTLVHNWCEEARRFAPGLRVLNLHGPERHDRFAQIGEHDLILTTYALLWRDHEALVQHDYHLLILDEAQYVKNATTKSAASIRSLRARHRLCLTGTPLENHLGELWAQFDFLLPGFLGSQRDFAKRWRTPIEKDGDSVRRQLLARRIRPFMLRRRKDEVAKELPPKTTIVRTVDLEGAQRDLYETVRSAMQEKVRAAISEHGFARSHIVVLDALLKLRQVCCDPSLVKLKQAKRVEESAKLDLLLAMLPELIEEGRRVLVFSQFTGMLAIIAAALDKAGIAYAMLTGETTDRRAAVRRFQEGVVPLFLISLKAGGVGLNLTAADTVIHYDPWWNPAAENQATDRAHRLGQDKPVFVYKLIAAGSIEEKIVAMQEKKAALAASILSDDAAGAVKFSAEDLDALFAPIPSV</sequence>
<dbReference type="AlphaFoldDB" id="A0A7Z7N3U3"/>
<dbReference type="EMBL" id="OCSU01000002">
    <property type="protein sequence ID" value="SOE80503.1"/>
    <property type="molecule type" value="Genomic_DNA"/>
</dbReference>
<dbReference type="RefSeq" id="WP_097190064.1">
    <property type="nucleotide sequence ID" value="NZ_OCSU01000002.1"/>
</dbReference>
<evidence type="ECO:0000313" key="7">
    <source>
        <dbReference type="Proteomes" id="UP000219522"/>
    </source>
</evidence>
<gene>
    <name evidence="6" type="ORF">SAMN05446927_3730</name>
</gene>
<proteinExistence type="predicted"/>
<keyword evidence="6" id="KW-0547">Nucleotide-binding</keyword>
<evidence type="ECO:0000313" key="6">
    <source>
        <dbReference type="EMBL" id="SOE80503.1"/>
    </source>
</evidence>